<evidence type="ECO:0000313" key="2">
    <source>
        <dbReference type="Proteomes" id="UP000218824"/>
    </source>
</evidence>
<organism evidence="1 2">
    <name type="scientific">Lysobacter enzymogenes</name>
    <dbReference type="NCBI Taxonomy" id="69"/>
    <lineage>
        <taxon>Bacteria</taxon>
        <taxon>Pseudomonadati</taxon>
        <taxon>Pseudomonadota</taxon>
        <taxon>Gammaproteobacteria</taxon>
        <taxon>Lysobacterales</taxon>
        <taxon>Lysobacteraceae</taxon>
        <taxon>Lysobacter</taxon>
    </lineage>
</organism>
<dbReference type="KEGG" id="lem:LEN_3904"/>
<accession>A0AAU9B2B4</accession>
<dbReference type="AlphaFoldDB" id="A0AAU9B2B4"/>
<dbReference type="RefSeq" id="WP_145960159.1">
    <property type="nucleotide sequence ID" value="NZ_AP014940.1"/>
</dbReference>
<dbReference type="EMBL" id="AP014940">
    <property type="protein sequence ID" value="BAV99391.1"/>
    <property type="molecule type" value="Genomic_DNA"/>
</dbReference>
<protein>
    <submittedName>
        <fullName evidence="1">Uncharacterized protein</fullName>
    </submittedName>
</protein>
<dbReference type="Proteomes" id="UP000218824">
    <property type="component" value="Chromosome"/>
</dbReference>
<proteinExistence type="predicted"/>
<reference evidence="1 2" key="1">
    <citation type="journal article" date="2017" name="DNA Res.">
        <title>Complete genome sequence and expression profile of the commercial lytic enzyme producer Lysobacter enzymogenes M497-1.</title>
        <authorList>
            <person name="Takami H."/>
            <person name="Toyoda A."/>
            <person name="Uchiyama I."/>
            <person name="Itoh T."/>
            <person name="Takaki Y."/>
            <person name="Arai W."/>
            <person name="Nishi S."/>
            <person name="Kawai M."/>
            <person name="Shinya K."/>
            <person name="Ikeda H."/>
        </authorList>
    </citation>
    <scope>NUCLEOTIDE SEQUENCE [LARGE SCALE GENOMIC DNA]</scope>
    <source>
        <strain evidence="1 2">M497-1</strain>
    </source>
</reference>
<dbReference type="GeneID" id="83065702"/>
<name>A0AAU9B2B4_LYSEN</name>
<gene>
    <name evidence="1" type="ORF">LEN_3904</name>
</gene>
<evidence type="ECO:0000313" key="1">
    <source>
        <dbReference type="EMBL" id="BAV99391.1"/>
    </source>
</evidence>
<sequence>MAPTPADRQSADFGPKLTRDDYERRIVALHEGAQPMPDAERERRTRRGELDLLIDYRLGQRFPDSRREALWQAQERLDKRRLWHLLAGMLAHPTDPSAAVARAQVRGFAKVLAREELGELLDLALEDLQRLL</sequence>